<evidence type="ECO:0000313" key="1">
    <source>
        <dbReference type="EMBL" id="CDM35034.1"/>
    </source>
</evidence>
<reference evidence="1" key="1">
    <citation type="journal article" date="2014" name="Nat. Commun.">
        <title>Multiple recent horizontal transfers of a large genomic region in cheese making fungi.</title>
        <authorList>
            <person name="Cheeseman K."/>
            <person name="Ropars J."/>
            <person name="Renault P."/>
            <person name="Dupont J."/>
            <person name="Gouzy J."/>
            <person name="Branca A."/>
            <person name="Abraham A.L."/>
            <person name="Ceppi M."/>
            <person name="Conseiller E."/>
            <person name="Debuchy R."/>
            <person name="Malagnac F."/>
            <person name="Goarin A."/>
            <person name="Silar P."/>
            <person name="Lacoste S."/>
            <person name="Sallet E."/>
            <person name="Bensimon A."/>
            <person name="Giraud T."/>
            <person name="Brygoo Y."/>
        </authorList>
    </citation>
    <scope>NUCLEOTIDE SEQUENCE [LARGE SCALE GENOMIC DNA]</scope>
    <source>
        <strain evidence="1">FM164</strain>
    </source>
</reference>
<sequence>MRSNTNPAQAGTGLYSVRRAEQLRIPPDKAASQSGAVGILDIVPCYLRMRNGVF</sequence>
<dbReference type="Proteomes" id="UP000030686">
    <property type="component" value="Unassembled WGS sequence"/>
</dbReference>
<organism evidence="1 2">
    <name type="scientific">Penicillium roqueforti (strain FM164)</name>
    <dbReference type="NCBI Taxonomy" id="1365484"/>
    <lineage>
        <taxon>Eukaryota</taxon>
        <taxon>Fungi</taxon>
        <taxon>Dikarya</taxon>
        <taxon>Ascomycota</taxon>
        <taxon>Pezizomycotina</taxon>
        <taxon>Eurotiomycetes</taxon>
        <taxon>Eurotiomycetidae</taxon>
        <taxon>Eurotiales</taxon>
        <taxon>Aspergillaceae</taxon>
        <taxon>Penicillium</taxon>
    </lineage>
</organism>
<gene>
    <name evidence="1" type="ORF">PROQFM164_S03g001761</name>
</gene>
<protein>
    <submittedName>
        <fullName evidence="1">Genomic scaffold, ProqFM164S03</fullName>
    </submittedName>
</protein>
<dbReference type="EMBL" id="HG792017">
    <property type="protein sequence ID" value="CDM35034.1"/>
    <property type="molecule type" value="Genomic_DNA"/>
</dbReference>
<keyword evidence="2" id="KW-1185">Reference proteome</keyword>
<dbReference type="AlphaFoldDB" id="W6QLE2"/>
<accession>W6QLE2</accession>
<evidence type="ECO:0000313" key="2">
    <source>
        <dbReference type="Proteomes" id="UP000030686"/>
    </source>
</evidence>
<proteinExistence type="predicted"/>
<name>W6QLE2_PENRF</name>